<gene>
    <name evidence="7" type="ORF">L2725_13515</name>
</gene>
<keyword evidence="4 6" id="KW-1133">Transmembrane helix</keyword>
<feature type="transmembrane region" description="Helical" evidence="6">
    <location>
        <begin position="83"/>
        <end position="100"/>
    </location>
</feature>
<evidence type="ECO:0000256" key="4">
    <source>
        <dbReference type="ARBA" id="ARBA00022989"/>
    </source>
</evidence>
<keyword evidence="3 6" id="KW-0812">Transmembrane</keyword>
<feature type="transmembrane region" description="Helical" evidence="6">
    <location>
        <begin position="328"/>
        <end position="351"/>
    </location>
</feature>
<dbReference type="PANTHER" id="PTHR30250:SF11">
    <property type="entry name" value="O-ANTIGEN TRANSPORTER-RELATED"/>
    <property type="match status" value="1"/>
</dbReference>
<feature type="transmembrane region" description="Helical" evidence="6">
    <location>
        <begin position="253"/>
        <end position="273"/>
    </location>
</feature>
<feature type="transmembrane region" description="Helical" evidence="6">
    <location>
        <begin position="12"/>
        <end position="38"/>
    </location>
</feature>
<dbReference type="InterPro" id="IPR050833">
    <property type="entry name" value="Poly_Biosynth_Transport"/>
</dbReference>
<evidence type="ECO:0000256" key="2">
    <source>
        <dbReference type="ARBA" id="ARBA00022475"/>
    </source>
</evidence>
<dbReference type="Proteomes" id="UP001202831">
    <property type="component" value="Unassembled WGS sequence"/>
</dbReference>
<keyword evidence="5 6" id="KW-0472">Membrane</keyword>
<organism evidence="7 8">
    <name type="scientific">Shewanella corallii</name>
    <dbReference type="NCBI Taxonomy" id="560080"/>
    <lineage>
        <taxon>Bacteria</taxon>
        <taxon>Pseudomonadati</taxon>
        <taxon>Pseudomonadota</taxon>
        <taxon>Gammaproteobacteria</taxon>
        <taxon>Alteromonadales</taxon>
        <taxon>Shewanellaceae</taxon>
        <taxon>Shewanella</taxon>
    </lineage>
</organism>
<feature type="transmembrane region" description="Helical" evidence="6">
    <location>
        <begin position="112"/>
        <end position="129"/>
    </location>
</feature>
<keyword evidence="8" id="KW-1185">Reference proteome</keyword>
<evidence type="ECO:0000256" key="1">
    <source>
        <dbReference type="ARBA" id="ARBA00004651"/>
    </source>
</evidence>
<feature type="transmembrane region" description="Helical" evidence="6">
    <location>
        <begin position="387"/>
        <end position="408"/>
    </location>
</feature>
<name>A0ABT0N8N2_9GAMM</name>
<evidence type="ECO:0000313" key="7">
    <source>
        <dbReference type="EMBL" id="MCL2914789.1"/>
    </source>
</evidence>
<protein>
    <recommendedName>
        <fullName evidence="9">Polysaccharide biosynthesis protein</fullName>
    </recommendedName>
</protein>
<evidence type="ECO:0000256" key="5">
    <source>
        <dbReference type="ARBA" id="ARBA00023136"/>
    </source>
</evidence>
<evidence type="ECO:0000256" key="3">
    <source>
        <dbReference type="ARBA" id="ARBA00022692"/>
    </source>
</evidence>
<evidence type="ECO:0008006" key="9">
    <source>
        <dbReference type="Google" id="ProtNLM"/>
    </source>
</evidence>
<proteinExistence type="predicted"/>
<comment type="subcellular location">
    <subcellularLocation>
        <location evidence="1">Cell membrane</location>
        <topology evidence="1">Multi-pass membrane protein</topology>
    </subcellularLocation>
</comment>
<dbReference type="EMBL" id="JAKIKT010000005">
    <property type="protein sequence ID" value="MCL2914789.1"/>
    <property type="molecule type" value="Genomic_DNA"/>
</dbReference>
<accession>A0ABT0N8N2</accession>
<feature type="transmembrane region" description="Helical" evidence="6">
    <location>
        <begin position="169"/>
        <end position="188"/>
    </location>
</feature>
<evidence type="ECO:0000313" key="8">
    <source>
        <dbReference type="Proteomes" id="UP001202831"/>
    </source>
</evidence>
<feature type="transmembrane region" description="Helical" evidence="6">
    <location>
        <begin position="44"/>
        <end position="63"/>
    </location>
</feature>
<dbReference type="PANTHER" id="PTHR30250">
    <property type="entry name" value="PST FAMILY PREDICTED COLANIC ACID TRANSPORTER"/>
    <property type="match status" value="1"/>
</dbReference>
<reference evidence="7 8" key="1">
    <citation type="submission" date="2022-01" db="EMBL/GenBank/DDBJ databases">
        <title>Whole genome-based taxonomy of the Shewanellaceae.</title>
        <authorList>
            <person name="Martin-Rodriguez A.J."/>
        </authorList>
    </citation>
    <scope>NUCLEOTIDE SEQUENCE [LARGE SCALE GENOMIC DNA]</scope>
    <source>
        <strain evidence="7 8">DSM 21332</strain>
    </source>
</reference>
<evidence type="ECO:0000256" key="6">
    <source>
        <dbReference type="SAM" id="Phobius"/>
    </source>
</evidence>
<feature type="transmembrane region" description="Helical" evidence="6">
    <location>
        <begin position="141"/>
        <end position="163"/>
    </location>
</feature>
<comment type="caution">
    <text evidence="7">The sequence shown here is derived from an EMBL/GenBank/DDBJ whole genome shotgun (WGS) entry which is preliminary data.</text>
</comment>
<feature type="transmembrane region" description="Helical" evidence="6">
    <location>
        <begin position="294"/>
        <end position="322"/>
    </location>
</feature>
<sequence>MSQDSLGELKRVFISGIGATLLSIALGYGFKIALASFVAKESLAVYHTVVDVISLSLILMTGFRTSMVVSYARTRNDKDIINLFRYSLIVMVLLTWGLVLPYIKHKLNMDVAYWQLVGIILSMGLKVYFTNQLAMYRLYDISNRVTWLDPVSQILLFSLGYLVLDMAPLSALFHSLILGNLVLAAYMFTARRQQISTHPLQSVNLSADLKNFMQKSVTASLETGASIMMIYLMVLLTIRYFSVDELGDFQVVVRPVITYITLLFVFPIYRFVLPELSKHVRDGNYIAIGDIKRTLYRFTALVSVMFFLLMLGFADTLVAWLYPQDYQGSAIVLTHFASFFGLMMLNAYQLAFIKAHDCFNQSLLIRIGGLVAMVIAFFLLREYSNNVVSVILALGAGYLVMFLQSLYVEQQLLKQHANG</sequence>
<feature type="transmembrane region" description="Helical" evidence="6">
    <location>
        <begin position="219"/>
        <end position="241"/>
    </location>
</feature>
<dbReference type="RefSeq" id="WP_249249444.1">
    <property type="nucleotide sequence ID" value="NZ_JAKIKT010000005.1"/>
</dbReference>
<feature type="transmembrane region" description="Helical" evidence="6">
    <location>
        <begin position="363"/>
        <end position="381"/>
    </location>
</feature>
<keyword evidence="2" id="KW-1003">Cell membrane</keyword>